<keyword evidence="5" id="KW-1185">Reference proteome</keyword>
<dbReference type="AlphaFoldDB" id="A0AAJ0C9Y8"/>
<organism evidence="4 5">
    <name type="scientific">Phialemonium atrogriseum</name>
    <dbReference type="NCBI Taxonomy" id="1093897"/>
    <lineage>
        <taxon>Eukaryota</taxon>
        <taxon>Fungi</taxon>
        <taxon>Dikarya</taxon>
        <taxon>Ascomycota</taxon>
        <taxon>Pezizomycotina</taxon>
        <taxon>Sordariomycetes</taxon>
        <taxon>Sordariomycetidae</taxon>
        <taxon>Cephalothecales</taxon>
        <taxon>Cephalothecaceae</taxon>
        <taxon>Phialemonium</taxon>
    </lineage>
</organism>
<dbReference type="Gene3D" id="3.90.180.10">
    <property type="entry name" value="Medium-chain alcohol dehydrogenases, catalytic domain"/>
    <property type="match status" value="1"/>
</dbReference>
<dbReference type="Pfam" id="PF00107">
    <property type="entry name" value="ADH_zinc_N"/>
    <property type="match status" value="1"/>
</dbReference>
<dbReference type="RefSeq" id="XP_060287625.1">
    <property type="nucleotide sequence ID" value="XM_060429529.1"/>
</dbReference>
<proteinExistence type="inferred from homology"/>
<evidence type="ECO:0000313" key="4">
    <source>
        <dbReference type="EMBL" id="KAK1771412.1"/>
    </source>
</evidence>
<dbReference type="InterPro" id="IPR013149">
    <property type="entry name" value="ADH-like_C"/>
</dbReference>
<gene>
    <name evidence="4" type="ORF">QBC33DRAFT_554580</name>
</gene>
<dbReference type="InterPro" id="IPR013154">
    <property type="entry name" value="ADH-like_N"/>
</dbReference>
<evidence type="ECO:0000256" key="2">
    <source>
        <dbReference type="ARBA" id="ARBA00023002"/>
    </source>
</evidence>
<dbReference type="InterPro" id="IPR011032">
    <property type="entry name" value="GroES-like_sf"/>
</dbReference>
<dbReference type="Gene3D" id="3.40.50.720">
    <property type="entry name" value="NAD(P)-binding Rossmann-like Domain"/>
    <property type="match status" value="1"/>
</dbReference>
<feature type="domain" description="Enoyl reductase (ER)" evidence="3">
    <location>
        <begin position="15"/>
        <end position="298"/>
    </location>
</feature>
<comment type="caution">
    <text evidence="4">The sequence shown here is derived from an EMBL/GenBank/DDBJ whole genome shotgun (WGS) entry which is preliminary data.</text>
</comment>
<dbReference type="Proteomes" id="UP001244011">
    <property type="component" value="Unassembled WGS sequence"/>
</dbReference>
<dbReference type="PANTHER" id="PTHR45348:SF2">
    <property type="entry name" value="ZINC-TYPE ALCOHOL DEHYDROGENASE-LIKE PROTEIN C2E1P3.01"/>
    <property type="match status" value="1"/>
</dbReference>
<dbReference type="CDD" id="cd08249">
    <property type="entry name" value="enoyl_reductase_like"/>
    <property type="match status" value="1"/>
</dbReference>
<name>A0AAJ0C9Y8_9PEZI</name>
<evidence type="ECO:0000256" key="1">
    <source>
        <dbReference type="ARBA" id="ARBA00008072"/>
    </source>
</evidence>
<dbReference type="PANTHER" id="PTHR45348">
    <property type="entry name" value="HYPOTHETICAL OXIDOREDUCTASE (EUROFUNG)"/>
    <property type="match status" value="1"/>
</dbReference>
<dbReference type="SUPFAM" id="SSF51735">
    <property type="entry name" value="NAD(P)-binding Rossmann-fold domains"/>
    <property type="match status" value="1"/>
</dbReference>
<reference evidence="4" key="1">
    <citation type="submission" date="2023-06" db="EMBL/GenBank/DDBJ databases">
        <title>Genome-scale phylogeny and comparative genomics of the fungal order Sordariales.</title>
        <authorList>
            <consortium name="Lawrence Berkeley National Laboratory"/>
            <person name="Hensen N."/>
            <person name="Bonometti L."/>
            <person name="Westerberg I."/>
            <person name="Brannstrom I.O."/>
            <person name="Guillou S."/>
            <person name="Cros-Aarteil S."/>
            <person name="Calhoun S."/>
            <person name="Haridas S."/>
            <person name="Kuo A."/>
            <person name="Mondo S."/>
            <person name="Pangilinan J."/>
            <person name="Riley R."/>
            <person name="Labutti K."/>
            <person name="Andreopoulos B."/>
            <person name="Lipzen A."/>
            <person name="Chen C."/>
            <person name="Yanf M."/>
            <person name="Daum C."/>
            <person name="Ng V."/>
            <person name="Clum A."/>
            <person name="Steindorff A."/>
            <person name="Ohm R."/>
            <person name="Martin F."/>
            <person name="Silar P."/>
            <person name="Natvig D."/>
            <person name="Lalanne C."/>
            <person name="Gautier V."/>
            <person name="Ament-Velasquez S.L."/>
            <person name="Kruys A."/>
            <person name="Hutchinson M.I."/>
            <person name="Powell A.J."/>
            <person name="Barry K."/>
            <person name="Miller A.N."/>
            <person name="Grigoriev I.V."/>
            <person name="Debuchy R."/>
            <person name="Gladieux P."/>
            <person name="Thoren M.H."/>
            <person name="Johannesson H."/>
        </authorList>
    </citation>
    <scope>NUCLEOTIDE SEQUENCE</scope>
    <source>
        <strain evidence="4">8032-3</strain>
    </source>
</reference>
<dbReference type="SMART" id="SM00829">
    <property type="entry name" value="PKS_ER"/>
    <property type="match status" value="1"/>
</dbReference>
<protein>
    <submittedName>
        <fullName evidence="4">GroES-like protein</fullName>
    </submittedName>
</protein>
<dbReference type="GeneID" id="85312716"/>
<dbReference type="GO" id="GO:0016651">
    <property type="term" value="F:oxidoreductase activity, acting on NAD(P)H"/>
    <property type="evidence" value="ECO:0007669"/>
    <property type="project" value="InterPro"/>
</dbReference>
<dbReference type="InterPro" id="IPR020843">
    <property type="entry name" value="ER"/>
</dbReference>
<accession>A0AAJ0C9Y8</accession>
<dbReference type="SUPFAM" id="SSF50129">
    <property type="entry name" value="GroES-like"/>
    <property type="match status" value="1"/>
</dbReference>
<evidence type="ECO:0000313" key="5">
    <source>
        <dbReference type="Proteomes" id="UP001244011"/>
    </source>
</evidence>
<dbReference type="InterPro" id="IPR036291">
    <property type="entry name" value="NAD(P)-bd_dom_sf"/>
</dbReference>
<dbReference type="Pfam" id="PF08240">
    <property type="entry name" value="ADH_N"/>
    <property type="match status" value="1"/>
</dbReference>
<dbReference type="InterPro" id="IPR047122">
    <property type="entry name" value="Trans-enoyl_RdTase-like"/>
</dbReference>
<comment type="similarity">
    <text evidence="1">Belongs to the zinc-containing alcohol dehydrogenase family.</text>
</comment>
<sequence>MSPPPQIKAITVLAGGGAALATVAPPSPRDGYMVVRTTAVALNPTDWKAAEGRFGGAKPTGCRLGCDYAGVVVVEPVGATTEKSFRTGDRVAGFVHGANAGRAEDGAFAEYVAVKADLQIKIPDDVSDEEAATLGVGITTVGQGLYQSLGLPLPTAPATEPIPLLIYGGSTATGLLGIQFARLSGCRVVTTCSPRNFEYVKSLGAEEAFDHADPACADRIREFTGGQLRHAWDCIASAETARVCAAAMSAEGGGKYRSLLYVPDEVVKGVNPGASSGFTFAYTVFGEAFEKFRRFEAVEEDYEFGKMFWELSRELLAAGKVKAARRDVNRGGKGLEGVLVGLKEMKENKVSGMKLVYTL</sequence>
<evidence type="ECO:0000259" key="3">
    <source>
        <dbReference type="SMART" id="SM00829"/>
    </source>
</evidence>
<keyword evidence="2" id="KW-0560">Oxidoreductase</keyword>
<dbReference type="EMBL" id="MU838998">
    <property type="protein sequence ID" value="KAK1771412.1"/>
    <property type="molecule type" value="Genomic_DNA"/>
</dbReference>